<reference evidence="16 17" key="1">
    <citation type="submission" date="2024-05" db="EMBL/GenBank/DDBJ databases">
        <title>De novo assembly of an allotetraploid wild potato.</title>
        <authorList>
            <person name="Hosaka A.J."/>
        </authorList>
    </citation>
    <scope>NUCLEOTIDE SEQUENCE [LARGE SCALE GENOMIC DNA]</scope>
    <source>
        <tissue evidence="16">Young leaves</tissue>
    </source>
</reference>
<dbReference type="FunFam" id="1.10.510.10:FF:000590">
    <property type="entry name" value="PR5-like receptor kinase"/>
    <property type="match status" value="1"/>
</dbReference>
<comment type="subcellular location">
    <subcellularLocation>
        <location evidence="1">Membrane</location>
        <topology evidence="1">Single-pass type I membrane protein</topology>
    </subcellularLocation>
</comment>
<evidence type="ECO:0000313" key="16">
    <source>
        <dbReference type="EMBL" id="KAL3377644.1"/>
    </source>
</evidence>
<dbReference type="PROSITE" id="PS00108">
    <property type="entry name" value="PROTEIN_KINASE_ST"/>
    <property type="match status" value="1"/>
</dbReference>
<evidence type="ECO:0000256" key="2">
    <source>
        <dbReference type="ARBA" id="ARBA00022527"/>
    </source>
</evidence>
<dbReference type="GO" id="GO:0016020">
    <property type="term" value="C:membrane"/>
    <property type="evidence" value="ECO:0007669"/>
    <property type="project" value="UniProtKB-SubCell"/>
</dbReference>
<feature type="signal peptide" evidence="14">
    <location>
        <begin position="1"/>
        <end position="25"/>
    </location>
</feature>
<keyword evidence="2" id="KW-0723">Serine/threonine-protein kinase</keyword>
<keyword evidence="4 13" id="KW-0812">Transmembrane</keyword>
<dbReference type="PROSITE" id="PS50011">
    <property type="entry name" value="PROTEIN_KINASE_DOM"/>
    <property type="match status" value="1"/>
</dbReference>
<evidence type="ECO:0000256" key="7">
    <source>
        <dbReference type="ARBA" id="ARBA00022777"/>
    </source>
</evidence>
<accession>A0ABD2V8Z9</accession>
<keyword evidence="9 13" id="KW-1133">Transmembrane helix</keyword>
<keyword evidence="5 14" id="KW-0732">Signal</keyword>
<sequence length="676" mass="76752">MYLCRGTILLKYFALILLFLQTCNARKSKHYYCPTSACGNIRNISYPFRLNTDPEYCGYGLPFELACEGNQTVISLFSKKLHVQDINYDDETINLVDPTLQTQDGLCSFRPMHIFFDQAYTIFLSNYAADPLFMINCPFAVNDSSSFMEISGCKLSRYTYLKVGQMRASEVSDGCRVEFIGWISFPNINCTENNISVSDFHQAILTNGFVLHYYLGSSPQRISFIEQIVGVLYWIRWISLYPLGHLLENIMDKLQKYGDFGQMISNSLEELLYVMDNGQNNIQLILGTSLSLLVSFMGTKFVIGLPFVIVFLVIKFKRRHLSMYDAIEGFLQTQNNFVPIRYNYSHIKRMTRAFKEKLGEGGYSSVYKGKLQSGRDVAVKMLNKPKAGGQDFMNEVATIGRIHHVNVVGLVGYCVEGTIRALVYDFMPNGSLDKYISTSQEGSPLLSWQRKYDIILGVARGIGYLHRGCDVQILHFDIKPHNILLDENFIPKISDFGLAKLYTTNNSIVNLTAARGTIGYVAPELISRSIGAISYKADVYSFGMLLMEMLDLNRHEVANEENSSQYFPYYIYDKFNKGKEIVVDEEANDDEKKMARKLTLVALWCIQTNPLQRPSMSRVLEMLEGEVEVLEVPPQPLQSQPFVHQMMGSSMTFSSDSIALLENSADNPVELDICFD</sequence>
<feature type="transmembrane region" description="Helical" evidence="13">
    <location>
        <begin position="290"/>
        <end position="314"/>
    </location>
</feature>
<feature type="domain" description="Protein kinase" evidence="15">
    <location>
        <begin position="352"/>
        <end position="643"/>
    </location>
</feature>
<protein>
    <recommendedName>
        <fullName evidence="15">Protein kinase domain-containing protein</fullName>
    </recommendedName>
</protein>
<evidence type="ECO:0000256" key="14">
    <source>
        <dbReference type="SAM" id="SignalP"/>
    </source>
</evidence>
<evidence type="ECO:0000256" key="1">
    <source>
        <dbReference type="ARBA" id="ARBA00004479"/>
    </source>
</evidence>
<keyword evidence="6 12" id="KW-0547">Nucleotide-binding</keyword>
<keyword evidence="3" id="KW-0808">Transferase</keyword>
<evidence type="ECO:0000256" key="12">
    <source>
        <dbReference type="PROSITE-ProRule" id="PRU10141"/>
    </source>
</evidence>
<evidence type="ECO:0000256" key="3">
    <source>
        <dbReference type="ARBA" id="ARBA00022679"/>
    </source>
</evidence>
<keyword evidence="8 12" id="KW-0067">ATP-binding</keyword>
<organism evidence="16 17">
    <name type="scientific">Solanum stoloniferum</name>
    <dbReference type="NCBI Taxonomy" id="62892"/>
    <lineage>
        <taxon>Eukaryota</taxon>
        <taxon>Viridiplantae</taxon>
        <taxon>Streptophyta</taxon>
        <taxon>Embryophyta</taxon>
        <taxon>Tracheophyta</taxon>
        <taxon>Spermatophyta</taxon>
        <taxon>Magnoliopsida</taxon>
        <taxon>eudicotyledons</taxon>
        <taxon>Gunneridae</taxon>
        <taxon>Pentapetalae</taxon>
        <taxon>asterids</taxon>
        <taxon>lamiids</taxon>
        <taxon>Solanales</taxon>
        <taxon>Solanaceae</taxon>
        <taxon>Solanoideae</taxon>
        <taxon>Solaneae</taxon>
        <taxon>Solanum</taxon>
    </lineage>
</organism>
<evidence type="ECO:0000256" key="4">
    <source>
        <dbReference type="ARBA" id="ARBA00022692"/>
    </source>
</evidence>
<evidence type="ECO:0000256" key="8">
    <source>
        <dbReference type="ARBA" id="ARBA00022840"/>
    </source>
</evidence>
<dbReference type="AlphaFoldDB" id="A0ABD2V8Z9"/>
<dbReference type="InterPro" id="IPR011009">
    <property type="entry name" value="Kinase-like_dom_sf"/>
</dbReference>
<keyword evidence="11" id="KW-0325">Glycoprotein</keyword>
<dbReference type="GO" id="GO:0005524">
    <property type="term" value="F:ATP binding"/>
    <property type="evidence" value="ECO:0007669"/>
    <property type="project" value="UniProtKB-UniRule"/>
</dbReference>
<gene>
    <name evidence="16" type="ORF">AABB24_003843</name>
</gene>
<dbReference type="Proteomes" id="UP001627284">
    <property type="component" value="Unassembled WGS sequence"/>
</dbReference>
<dbReference type="PANTHER" id="PTHR27009">
    <property type="entry name" value="RUST RESISTANCE KINASE LR10-RELATED"/>
    <property type="match status" value="1"/>
</dbReference>
<evidence type="ECO:0000256" key="6">
    <source>
        <dbReference type="ARBA" id="ARBA00022741"/>
    </source>
</evidence>
<dbReference type="EMBL" id="JBJKTR010000002">
    <property type="protein sequence ID" value="KAL3377644.1"/>
    <property type="molecule type" value="Genomic_DNA"/>
</dbReference>
<name>A0ABD2V8Z9_9SOLN</name>
<dbReference type="Gene3D" id="1.10.510.10">
    <property type="entry name" value="Transferase(Phosphotransferase) domain 1"/>
    <property type="match status" value="1"/>
</dbReference>
<evidence type="ECO:0000256" key="9">
    <source>
        <dbReference type="ARBA" id="ARBA00022989"/>
    </source>
</evidence>
<keyword evidence="7" id="KW-0418">Kinase</keyword>
<feature type="chain" id="PRO_5044764089" description="Protein kinase domain-containing protein" evidence="14">
    <location>
        <begin position="26"/>
        <end position="676"/>
    </location>
</feature>
<dbReference type="FunFam" id="3.30.200.20:FF:000178">
    <property type="entry name" value="serine/threonine-protein kinase PBS1-like"/>
    <property type="match status" value="1"/>
</dbReference>
<dbReference type="InterPro" id="IPR025287">
    <property type="entry name" value="WAK_GUB"/>
</dbReference>
<dbReference type="InterPro" id="IPR045874">
    <property type="entry name" value="LRK10/LRL21-25-like"/>
</dbReference>
<dbReference type="InterPro" id="IPR008271">
    <property type="entry name" value="Ser/Thr_kinase_AS"/>
</dbReference>
<proteinExistence type="predicted"/>
<dbReference type="Pfam" id="PF13947">
    <property type="entry name" value="GUB_WAK_bind"/>
    <property type="match status" value="1"/>
</dbReference>
<dbReference type="SUPFAM" id="SSF56112">
    <property type="entry name" value="Protein kinase-like (PK-like)"/>
    <property type="match status" value="1"/>
</dbReference>
<evidence type="ECO:0000259" key="15">
    <source>
        <dbReference type="PROSITE" id="PS50011"/>
    </source>
</evidence>
<evidence type="ECO:0000256" key="10">
    <source>
        <dbReference type="ARBA" id="ARBA00023136"/>
    </source>
</evidence>
<dbReference type="InterPro" id="IPR017441">
    <property type="entry name" value="Protein_kinase_ATP_BS"/>
</dbReference>
<comment type="caution">
    <text evidence="16">The sequence shown here is derived from an EMBL/GenBank/DDBJ whole genome shotgun (WGS) entry which is preliminary data.</text>
</comment>
<dbReference type="InterPro" id="IPR000719">
    <property type="entry name" value="Prot_kinase_dom"/>
</dbReference>
<keyword evidence="10 13" id="KW-0472">Membrane</keyword>
<evidence type="ECO:0000313" key="17">
    <source>
        <dbReference type="Proteomes" id="UP001627284"/>
    </source>
</evidence>
<evidence type="ECO:0000256" key="11">
    <source>
        <dbReference type="ARBA" id="ARBA00023180"/>
    </source>
</evidence>
<dbReference type="GO" id="GO:0004674">
    <property type="term" value="F:protein serine/threonine kinase activity"/>
    <property type="evidence" value="ECO:0007669"/>
    <property type="project" value="UniProtKB-KW"/>
</dbReference>
<dbReference type="Pfam" id="PF00069">
    <property type="entry name" value="Pkinase"/>
    <property type="match status" value="1"/>
</dbReference>
<dbReference type="Gene3D" id="3.30.200.20">
    <property type="entry name" value="Phosphorylase Kinase, domain 1"/>
    <property type="match status" value="1"/>
</dbReference>
<feature type="binding site" evidence="12">
    <location>
        <position position="380"/>
    </location>
    <ligand>
        <name>ATP</name>
        <dbReference type="ChEBI" id="CHEBI:30616"/>
    </ligand>
</feature>
<dbReference type="PROSITE" id="PS00107">
    <property type="entry name" value="PROTEIN_KINASE_ATP"/>
    <property type="match status" value="1"/>
</dbReference>
<evidence type="ECO:0000256" key="13">
    <source>
        <dbReference type="SAM" id="Phobius"/>
    </source>
</evidence>
<dbReference type="SMART" id="SM00220">
    <property type="entry name" value="S_TKc"/>
    <property type="match status" value="1"/>
</dbReference>
<keyword evidence="17" id="KW-1185">Reference proteome</keyword>
<evidence type="ECO:0000256" key="5">
    <source>
        <dbReference type="ARBA" id="ARBA00022729"/>
    </source>
</evidence>